<keyword evidence="3 5" id="KW-1133">Transmembrane helix</keyword>
<feature type="transmembrane region" description="Helical" evidence="5">
    <location>
        <begin position="40"/>
        <end position="58"/>
    </location>
</feature>
<feature type="transmembrane region" description="Helical" evidence="5">
    <location>
        <begin position="12"/>
        <end position="33"/>
    </location>
</feature>
<sequence>MSYYPHRIQTVAFLSLGIINVLVYVLVFAASITKAIDGKLGEIIQAVYCCSFSIFLVFNELKAFSLSDTYFGFLNVYQGKGLFILLLGCLVMCENAFNIIVTIFGFTIGLGYVILSFIPCVSLPKDICYCYHQYRNQKIDGCSYQQRDVLVKYNAPLRVEPQLTSMVNGYSYSYNNQNEQDHNSRILSLDNNSQPFLFALESPAHHSNRSTMNNIHY</sequence>
<name>A0A1X2J1S0_9FUNG</name>
<reference evidence="6 7" key="1">
    <citation type="submission" date="2016-07" db="EMBL/GenBank/DDBJ databases">
        <title>Pervasive Adenine N6-methylation of Active Genes in Fungi.</title>
        <authorList>
            <consortium name="DOE Joint Genome Institute"/>
            <person name="Mondo S.J."/>
            <person name="Dannebaum R.O."/>
            <person name="Kuo R.C."/>
            <person name="Labutti K."/>
            <person name="Haridas S."/>
            <person name="Kuo A."/>
            <person name="Salamov A."/>
            <person name="Ahrendt S.R."/>
            <person name="Lipzen A."/>
            <person name="Sullivan W."/>
            <person name="Andreopoulos W.B."/>
            <person name="Clum A."/>
            <person name="Lindquist E."/>
            <person name="Daum C."/>
            <person name="Ramamoorthy G.K."/>
            <person name="Gryganskyi A."/>
            <person name="Culley D."/>
            <person name="Magnuson J.K."/>
            <person name="James T.Y."/>
            <person name="O'Malley M.A."/>
            <person name="Stajich J.E."/>
            <person name="Spatafora J.W."/>
            <person name="Visel A."/>
            <person name="Grigoriev I.V."/>
        </authorList>
    </citation>
    <scope>NUCLEOTIDE SEQUENCE [LARGE SCALE GENOMIC DNA]</scope>
    <source>
        <strain evidence="6 7">NRRL 1336</strain>
    </source>
</reference>
<dbReference type="GO" id="GO:0016020">
    <property type="term" value="C:membrane"/>
    <property type="evidence" value="ECO:0007669"/>
    <property type="project" value="UniProtKB-SubCell"/>
</dbReference>
<dbReference type="AlphaFoldDB" id="A0A1X2J1S0"/>
<gene>
    <name evidence="6" type="ORF">BCR42DRAFT_386365</name>
</gene>
<evidence type="ECO:0000313" key="7">
    <source>
        <dbReference type="Proteomes" id="UP000193560"/>
    </source>
</evidence>
<dbReference type="Pfam" id="PF08507">
    <property type="entry name" value="COPI_assoc"/>
    <property type="match status" value="1"/>
</dbReference>
<evidence type="ECO:0000256" key="5">
    <source>
        <dbReference type="SAM" id="Phobius"/>
    </source>
</evidence>
<keyword evidence="4 5" id="KW-0472">Membrane</keyword>
<evidence type="ECO:0000256" key="2">
    <source>
        <dbReference type="ARBA" id="ARBA00022692"/>
    </source>
</evidence>
<keyword evidence="2 5" id="KW-0812">Transmembrane</keyword>
<evidence type="ECO:0000256" key="1">
    <source>
        <dbReference type="ARBA" id="ARBA00004141"/>
    </source>
</evidence>
<dbReference type="InterPro" id="IPR013714">
    <property type="entry name" value="Golgi_TVP15"/>
</dbReference>
<accession>A0A1X2J1S0</accession>
<evidence type="ECO:0000313" key="6">
    <source>
        <dbReference type="EMBL" id="ORZ25762.1"/>
    </source>
</evidence>
<dbReference type="EMBL" id="MCGE01000001">
    <property type="protein sequence ID" value="ORZ25762.1"/>
    <property type="molecule type" value="Genomic_DNA"/>
</dbReference>
<proteinExistence type="predicted"/>
<organism evidence="6 7">
    <name type="scientific">Absidia repens</name>
    <dbReference type="NCBI Taxonomy" id="90262"/>
    <lineage>
        <taxon>Eukaryota</taxon>
        <taxon>Fungi</taxon>
        <taxon>Fungi incertae sedis</taxon>
        <taxon>Mucoromycota</taxon>
        <taxon>Mucoromycotina</taxon>
        <taxon>Mucoromycetes</taxon>
        <taxon>Mucorales</taxon>
        <taxon>Cunninghamellaceae</taxon>
        <taxon>Absidia</taxon>
    </lineage>
</organism>
<evidence type="ECO:0000256" key="3">
    <source>
        <dbReference type="ARBA" id="ARBA00022989"/>
    </source>
</evidence>
<dbReference type="PANTHER" id="PTHR28128:SF1">
    <property type="entry name" value="GOLGI APPARATUS MEMBRANE PROTEIN TVP15"/>
    <property type="match status" value="1"/>
</dbReference>
<feature type="transmembrane region" description="Helical" evidence="5">
    <location>
        <begin position="70"/>
        <end position="92"/>
    </location>
</feature>
<evidence type="ECO:0000256" key="4">
    <source>
        <dbReference type="ARBA" id="ARBA00023136"/>
    </source>
</evidence>
<dbReference type="PANTHER" id="PTHR28128">
    <property type="entry name" value="GOLGI APPARATUS MEMBRANE PROTEIN TVP15"/>
    <property type="match status" value="1"/>
</dbReference>
<protein>
    <submittedName>
        <fullName evidence="6">COPI associated protein-domain-containing protein</fullName>
    </submittedName>
</protein>
<dbReference type="Proteomes" id="UP000193560">
    <property type="component" value="Unassembled WGS sequence"/>
</dbReference>
<comment type="subcellular location">
    <subcellularLocation>
        <location evidence="1">Membrane</location>
        <topology evidence="1">Multi-pass membrane protein</topology>
    </subcellularLocation>
</comment>
<dbReference type="OrthoDB" id="2282261at2759"/>
<keyword evidence="7" id="KW-1185">Reference proteome</keyword>
<comment type="caution">
    <text evidence="6">The sequence shown here is derived from an EMBL/GenBank/DDBJ whole genome shotgun (WGS) entry which is preliminary data.</text>
</comment>
<feature type="transmembrane region" description="Helical" evidence="5">
    <location>
        <begin position="99"/>
        <end position="118"/>
    </location>
</feature>